<comment type="caution">
    <text evidence="1">The sequence shown here is derived from an EMBL/GenBank/DDBJ whole genome shotgun (WGS) entry which is preliminary data.</text>
</comment>
<protein>
    <submittedName>
        <fullName evidence="1">Uncharacterized protein</fullName>
    </submittedName>
</protein>
<name>A0AAD4I7C1_9PLEO</name>
<gene>
    <name evidence="1" type="ORF">G6011_07328</name>
</gene>
<dbReference type="Proteomes" id="UP001199106">
    <property type="component" value="Unassembled WGS sequence"/>
</dbReference>
<evidence type="ECO:0000313" key="1">
    <source>
        <dbReference type="EMBL" id="KAG9188623.1"/>
    </source>
</evidence>
<keyword evidence="2" id="KW-1185">Reference proteome</keyword>
<dbReference type="PANTHER" id="PTHR42085:SF1">
    <property type="entry name" value="F-BOX DOMAIN-CONTAINING PROTEIN"/>
    <property type="match status" value="1"/>
</dbReference>
<dbReference type="InterPro" id="IPR038883">
    <property type="entry name" value="AN11006-like"/>
</dbReference>
<organism evidence="1 2">
    <name type="scientific">Alternaria panax</name>
    <dbReference type="NCBI Taxonomy" id="48097"/>
    <lineage>
        <taxon>Eukaryota</taxon>
        <taxon>Fungi</taxon>
        <taxon>Dikarya</taxon>
        <taxon>Ascomycota</taxon>
        <taxon>Pezizomycotina</taxon>
        <taxon>Dothideomycetes</taxon>
        <taxon>Pleosporomycetidae</taxon>
        <taxon>Pleosporales</taxon>
        <taxon>Pleosporineae</taxon>
        <taxon>Pleosporaceae</taxon>
        <taxon>Alternaria</taxon>
        <taxon>Alternaria sect. Panax</taxon>
    </lineage>
</organism>
<evidence type="ECO:0000313" key="2">
    <source>
        <dbReference type="Proteomes" id="UP001199106"/>
    </source>
</evidence>
<dbReference type="AlphaFoldDB" id="A0AAD4I7C1"/>
<proteinExistence type="predicted"/>
<sequence>MSSSSGEQTPLSKLENGIFDVAPKTDWQRLTTERNAHKSPLLRLPRELRDLIWAFTFTRTVKPRQREGPLNSAFSPLVVCRQLYKEAASLAYPFLIWSFGCQPPWEDFFWTLCENEKHKCKKNLVRSIQIGVDSTDLYQLAEREDPGYDDDEEKAEIAKEDQDEYSRVTLRAFKNLSHLELLLSATEVYTDSDDIDDMKYDDTMPLRFDSTEINEAKENFTKTMSQKLSHVRVTYREFGNTSAMRKYWEEQDLQNRVSGR</sequence>
<dbReference type="PANTHER" id="PTHR42085">
    <property type="entry name" value="F-BOX DOMAIN-CONTAINING PROTEIN"/>
    <property type="match status" value="1"/>
</dbReference>
<accession>A0AAD4I7C1</accession>
<dbReference type="EMBL" id="JAANER010000006">
    <property type="protein sequence ID" value="KAG9188623.1"/>
    <property type="molecule type" value="Genomic_DNA"/>
</dbReference>
<reference evidence="1" key="1">
    <citation type="submission" date="2021-07" db="EMBL/GenBank/DDBJ databases">
        <title>Genome Resource of American Ginseng Black Spot Pathogen Alternaria panax.</title>
        <authorList>
            <person name="Qiu C."/>
            <person name="Wang W."/>
            <person name="Liu Z."/>
        </authorList>
    </citation>
    <scope>NUCLEOTIDE SEQUENCE</scope>
    <source>
        <strain evidence="1">BNCC115425</strain>
    </source>
</reference>